<dbReference type="Proteomes" id="UP000887159">
    <property type="component" value="Unassembled WGS sequence"/>
</dbReference>
<evidence type="ECO:0000313" key="1">
    <source>
        <dbReference type="EMBL" id="GFX96678.1"/>
    </source>
</evidence>
<comment type="caution">
    <text evidence="1">The sequence shown here is derived from an EMBL/GenBank/DDBJ whole genome shotgun (WGS) entry which is preliminary data.</text>
</comment>
<proteinExistence type="predicted"/>
<gene>
    <name evidence="1" type="ORF">TNCV_244651</name>
</gene>
<sequence>MSYTLNRQHVLCFTYYRQCGCDSALLQALAEKYGKDCLDWDRYETARAAGLSKAEIFIHEVLDDAASVMNITEKEHQEQIL</sequence>
<reference evidence="1" key="1">
    <citation type="submission" date="2020-08" db="EMBL/GenBank/DDBJ databases">
        <title>Multicomponent nature underlies the extraordinary mechanical properties of spider dragline silk.</title>
        <authorList>
            <person name="Kono N."/>
            <person name="Nakamura H."/>
            <person name="Mori M."/>
            <person name="Yoshida Y."/>
            <person name="Ohtoshi R."/>
            <person name="Malay A.D."/>
            <person name="Moran D.A.P."/>
            <person name="Tomita M."/>
            <person name="Numata K."/>
            <person name="Arakawa K."/>
        </authorList>
    </citation>
    <scope>NUCLEOTIDE SEQUENCE</scope>
</reference>
<keyword evidence="2" id="KW-1185">Reference proteome</keyword>
<dbReference type="EMBL" id="BMAU01021193">
    <property type="protein sequence ID" value="GFX96678.1"/>
    <property type="molecule type" value="Genomic_DNA"/>
</dbReference>
<evidence type="ECO:0000313" key="2">
    <source>
        <dbReference type="Proteomes" id="UP000887159"/>
    </source>
</evidence>
<organism evidence="1 2">
    <name type="scientific">Trichonephila clavipes</name>
    <name type="common">Golden silk orbweaver</name>
    <name type="synonym">Nephila clavipes</name>
    <dbReference type="NCBI Taxonomy" id="2585209"/>
    <lineage>
        <taxon>Eukaryota</taxon>
        <taxon>Metazoa</taxon>
        <taxon>Ecdysozoa</taxon>
        <taxon>Arthropoda</taxon>
        <taxon>Chelicerata</taxon>
        <taxon>Arachnida</taxon>
        <taxon>Araneae</taxon>
        <taxon>Araneomorphae</taxon>
        <taxon>Entelegynae</taxon>
        <taxon>Araneoidea</taxon>
        <taxon>Nephilidae</taxon>
        <taxon>Trichonephila</taxon>
    </lineage>
</organism>
<name>A0A8X6V6W1_TRICX</name>
<accession>A0A8X6V6W1</accession>
<dbReference type="AlphaFoldDB" id="A0A8X6V6W1"/>
<protein>
    <submittedName>
        <fullName evidence="1">Uncharacterized protein</fullName>
    </submittedName>
</protein>